<dbReference type="Proteomes" id="UP001234297">
    <property type="component" value="Chromosome 7"/>
</dbReference>
<proteinExistence type="predicted"/>
<reference evidence="1 2" key="1">
    <citation type="journal article" date="2022" name="Hortic Res">
        <title>A haplotype resolved chromosomal level avocado genome allows analysis of novel avocado genes.</title>
        <authorList>
            <person name="Nath O."/>
            <person name="Fletcher S.J."/>
            <person name="Hayward A."/>
            <person name="Shaw L.M."/>
            <person name="Masouleh A.K."/>
            <person name="Furtado A."/>
            <person name="Henry R.J."/>
            <person name="Mitter N."/>
        </authorList>
    </citation>
    <scope>NUCLEOTIDE SEQUENCE [LARGE SCALE GENOMIC DNA]</scope>
    <source>
        <strain evidence="2">cv. Hass</strain>
    </source>
</reference>
<evidence type="ECO:0000313" key="1">
    <source>
        <dbReference type="EMBL" id="KAJ8630475.1"/>
    </source>
</evidence>
<dbReference type="EMBL" id="CM056815">
    <property type="protein sequence ID" value="KAJ8630475.1"/>
    <property type="molecule type" value="Genomic_DNA"/>
</dbReference>
<comment type="caution">
    <text evidence="1">The sequence shown here is derived from an EMBL/GenBank/DDBJ whole genome shotgun (WGS) entry which is preliminary data.</text>
</comment>
<evidence type="ECO:0000313" key="2">
    <source>
        <dbReference type="Proteomes" id="UP001234297"/>
    </source>
</evidence>
<name>A0ACC2LAX5_PERAE</name>
<protein>
    <submittedName>
        <fullName evidence="1">Uncharacterized protein</fullName>
    </submittedName>
</protein>
<keyword evidence="2" id="KW-1185">Reference proteome</keyword>
<organism evidence="1 2">
    <name type="scientific">Persea americana</name>
    <name type="common">Avocado</name>
    <dbReference type="NCBI Taxonomy" id="3435"/>
    <lineage>
        <taxon>Eukaryota</taxon>
        <taxon>Viridiplantae</taxon>
        <taxon>Streptophyta</taxon>
        <taxon>Embryophyta</taxon>
        <taxon>Tracheophyta</taxon>
        <taxon>Spermatophyta</taxon>
        <taxon>Magnoliopsida</taxon>
        <taxon>Magnoliidae</taxon>
        <taxon>Laurales</taxon>
        <taxon>Lauraceae</taxon>
        <taxon>Persea</taxon>
    </lineage>
</organism>
<sequence>MEEMKRPHIVCIPLPAQGHINPMMQLAKILHSRGFFITFVHTDCVHKRLSTLDSLVCSDGFRFEVISDGLSPSFGEVKEGPEDFLQSVKENCVAPFRDLLRKLHRPSDGHRVTCVVSDAFMTFTLKVAEEVGIPEVIFCPTAACGFMAIAQYRELMRRGLVPLKDESCIGNGYLDTAIDWIPGMRDIRLRDLGSCLQTTDPNDFIVNFLADEAQNTSTASAIIFNTFDDLEDEVLQAIKSIFPPCIYTIGPLSLQFRLLPDNVLKSATASMWKEEAECLKWLDSHEAASVIFVNFGSSTVFTENQLIEFALGIVHSKYPFLWVIRPNLVMGGCPNLPQELMDEIGGRGMLAGWCPQEEVLAHPSIAIFLTHCGWNSTLQSISFGVPMLCWPFSWEQQTNCKYACQEWGVGVEIDTNAKGKEIEALIKEIMGEEKRKEMRKKALKWKESAQTAIKEGGSSHTNLEILSQELLQSGDFSN</sequence>
<accession>A0ACC2LAX5</accession>
<gene>
    <name evidence="1" type="ORF">MRB53_023798</name>
</gene>